<dbReference type="PRINTS" id="PR01036">
    <property type="entry name" value="TCRTETB"/>
</dbReference>
<dbReference type="Gene3D" id="1.20.1720.10">
    <property type="entry name" value="Multidrug resistance protein D"/>
    <property type="match status" value="1"/>
</dbReference>
<feature type="transmembrane region" description="Helical" evidence="7">
    <location>
        <begin position="129"/>
        <end position="148"/>
    </location>
</feature>
<keyword evidence="4 7" id="KW-0812">Transmembrane</keyword>
<evidence type="ECO:0000256" key="5">
    <source>
        <dbReference type="ARBA" id="ARBA00022989"/>
    </source>
</evidence>
<sequence>MLDAIGALKTGRLYRPDGIVKVAQQTKQKKRRTPIMALLTTPTPAQRADDARAPRASVRHWLALAVLMLPVLISSVDNTVLSFALPVISESLRPSAAAQLWIIDAYPLVLAGLLVAMGNLGDRWGRRRLLLIGATGFALVSIVAAFAPTAELLILARAGLGFFGAMLMPSTLSLLRSIFLDREQRRLAIAIWAAGFAAGSALGPIVGGILLEHFWWGSVFLIAVPVLIPLLVFAPLLVPESRDPNPGRIDMVSIGLTMITLVPFVFAIKEFATHGFEWQQVLLVLIGAAAGTLFVRRQLARENPMLDMRLFRRGAFTGAVLINLVSVFSLVGFLFFVSQHLQLVLGMRPLDAALALVPGLIVMVISGLVVVPIVRVIRPSFVVATGLALAGTAYAIIMVTGQHASETTLAIAFAVLGLGIGAAETISNDLIISSVPADKAGAASGVSETSYELGAVLGTAVLGSILTAAYRSGVSLPAGLSPQDAETARETLGGAVSVAGSVGGPAGRILLESARASFDSGVVLTSGIGVGLMVLAIVLALFSLRNTRS</sequence>
<protein>
    <submittedName>
        <fullName evidence="9">MFS transporter, DHA2 family, multidrug resistance protein</fullName>
    </submittedName>
</protein>
<evidence type="ECO:0000256" key="6">
    <source>
        <dbReference type="ARBA" id="ARBA00023136"/>
    </source>
</evidence>
<dbReference type="GO" id="GO:0022857">
    <property type="term" value="F:transmembrane transporter activity"/>
    <property type="evidence" value="ECO:0007669"/>
    <property type="project" value="InterPro"/>
</dbReference>
<dbReference type="EMBL" id="FXAY01000001">
    <property type="protein sequence ID" value="SMG11193.1"/>
    <property type="molecule type" value="Genomic_DNA"/>
</dbReference>
<accession>A0A1X7I9C4</accession>
<gene>
    <name evidence="9" type="ORF">SAMN06296010_0289</name>
</gene>
<keyword evidence="10" id="KW-1185">Reference proteome</keyword>
<dbReference type="PANTHER" id="PTHR42718">
    <property type="entry name" value="MAJOR FACILITATOR SUPERFAMILY MULTIDRUG TRANSPORTER MFSC"/>
    <property type="match status" value="1"/>
</dbReference>
<keyword evidence="3" id="KW-1003">Cell membrane</keyword>
<dbReference type="CDD" id="cd17321">
    <property type="entry name" value="MFS_MMR_MDR_like"/>
    <property type="match status" value="1"/>
</dbReference>
<organism evidence="9 10">
    <name type="scientific">Agreia pratensis</name>
    <dbReference type="NCBI Taxonomy" id="150121"/>
    <lineage>
        <taxon>Bacteria</taxon>
        <taxon>Bacillati</taxon>
        <taxon>Actinomycetota</taxon>
        <taxon>Actinomycetes</taxon>
        <taxon>Micrococcales</taxon>
        <taxon>Microbacteriaceae</taxon>
        <taxon>Agreia</taxon>
    </lineage>
</organism>
<evidence type="ECO:0000256" key="2">
    <source>
        <dbReference type="ARBA" id="ARBA00022448"/>
    </source>
</evidence>
<feature type="transmembrane region" description="Helical" evidence="7">
    <location>
        <begin position="187"/>
        <end position="209"/>
    </location>
</feature>
<feature type="transmembrane region" description="Helical" evidence="7">
    <location>
        <begin position="278"/>
        <end position="295"/>
    </location>
</feature>
<keyword evidence="5 7" id="KW-1133">Transmembrane helix</keyword>
<evidence type="ECO:0000256" key="1">
    <source>
        <dbReference type="ARBA" id="ARBA00004651"/>
    </source>
</evidence>
<dbReference type="Proteomes" id="UP000193244">
    <property type="component" value="Unassembled WGS sequence"/>
</dbReference>
<dbReference type="InterPro" id="IPR036259">
    <property type="entry name" value="MFS_trans_sf"/>
</dbReference>
<keyword evidence="6 7" id="KW-0472">Membrane</keyword>
<evidence type="ECO:0000256" key="3">
    <source>
        <dbReference type="ARBA" id="ARBA00022475"/>
    </source>
</evidence>
<feature type="transmembrane region" description="Helical" evidence="7">
    <location>
        <begin position="97"/>
        <end position="117"/>
    </location>
</feature>
<feature type="transmembrane region" description="Helical" evidence="7">
    <location>
        <begin position="154"/>
        <end position="175"/>
    </location>
</feature>
<dbReference type="Pfam" id="PF07690">
    <property type="entry name" value="MFS_1"/>
    <property type="match status" value="1"/>
</dbReference>
<evidence type="ECO:0000259" key="8">
    <source>
        <dbReference type="PROSITE" id="PS50850"/>
    </source>
</evidence>
<keyword evidence="2" id="KW-0813">Transport</keyword>
<feature type="transmembrane region" description="Helical" evidence="7">
    <location>
        <begin position="453"/>
        <end position="470"/>
    </location>
</feature>
<dbReference type="AlphaFoldDB" id="A0A1X7I9C4"/>
<dbReference type="Gene3D" id="1.20.1250.20">
    <property type="entry name" value="MFS general substrate transporter like domains"/>
    <property type="match status" value="1"/>
</dbReference>
<feature type="transmembrane region" description="Helical" evidence="7">
    <location>
        <begin position="381"/>
        <end position="399"/>
    </location>
</feature>
<dbReference type="PROSITE" id="PS50850">
    <property type="entry name" value="MFS"/>
    <property type="match status" value="1"/>
</dbReference>
<feature type="transmembrane region" description="Helical" evidence="7">
    <location>
        <begin position="249"/>
        <end position="266"/>
    </location>
</feature>
<evidence type="ECO:0000256" key="4">
    <source>
        <dbReference type="ARBA" id="ARBA00022692"/>
    </source>
</evidence>
<feature type="domain" description="Major facilitator superfamily (MFS) profile" evidence="8">
    <location>
        <begin position="63"/>
        <end position="548"/>
    </location>
</feature>
<evidence type="ECO:0000313" key="9">
    <source>
        <dbReference type="EMBL" id="SMG11193.1"/>
    </source>
</evidence>
<feature type="transmembrane region" description="Helical" evidence="7">
    <location>
        <begin position="352"/>
        <end position="374"/>
    </location>
</feature>
<feature type="transmembrane region" description="Helical" evidence="7">
    <location>
        <begin position="215"/>
        <end position="237"/>
    </location>
</feature>
<comment type="subcellular location">
    <subcellularLocation>
        <location evidence="1">Cell membrane</location>
        <topology evidence="1">Multi-pass membrane protein</topology>
    </subcellularLocation>
</comment>
<feature type="transmembrane region" description="Helical" evidence="7">
    <location>
        <begin position="411"/>
        <end position="432"/>
    </location>
</feature>
<dbReference type="InterPro" id="IPR020846">
    <property type="entry name" value="MFS_dom"/>
</dbReference>
<proteinExistence type="predicted"/>
<dbReference type="STRING" id="150121.SAMN06296010_0289"/>
<dbReference type="PANTHER" id="PTHR42718:SF47">
    <property type="entry name" value="METHYL VIOLOGEN RESISTANCE PROTEIN SMVA"/>
    <property type="match status" value="1"/>
</dbReference>
<evidence type="ECO:0000313" key="10">
    <source>
        <dbReference type="Proteomes" id="UP000193244"/>
    </source>
</evidence>
<evidence type="ECO:0000256" key="7">
    <source>
        <dbReference type="SAM" id="Phobius"/>
    </source>
</evidence>
<dbReference type="InterPro" id="IPR011701">
    <property type="entry name" value="MFS"/>
</dbReference>
<feature type="transmembrane region" description="Helical" evidence="7">
    <location>
        <begin position="522"/>
        <end position="544"/>
    </location>
</feature>
<feature type="transmembrane region" description="Helical" evidence="7">
    <location>
        <begin position="61"/>
        <end position="85"/>
    </location>
</feature>
<feature type="transmembrane region" description="Helical" evidence="7">
    <location>
        <begin position="316"/>
        <end position="337"/>
    </location>
</feature>
<dbReference type="GO" id="GO:0005886">
    <property type="term" value="C:plasma membrane"/>
    <property type="evidence" value="ECO:0007669"/>
    <property type="project" value="UniProtKB-SubCell"/>
</dbReference>
<dbReference type="SUPFAM" id="SSF103473">
    <property type="entry name" value="MFS general substrate transporter"/>
    <property type="match status" value="1"/>
</dbReference>
<name>A0A1X7I9C4_9MICO</name>
<reference evidence="10" key="1">
    <citation type="submission" date="2017-04" db="EMBL/GenBank/DDBJ databases">
        <authorList>
            <person name="Varghese N."/>
            <person name="Submissions S."/>
        </authorList>
    </citation>
    <scope>NUCLEOTIDE SEQUENCE [LARGE SCALE GENOMIC DNA]</scope>
    <source>
        <strain evidence="10">VKM Ac-2510</strain>
    </source>
</reference>